<keyword evidence="7" id="KW-0333">Golgi apparatus</keyword>
<dbReference type="GO" id="GO:1990072">
    <property type="term" value="C:TRAPPIII protein complex"/>
    <property type="evidence" value="ECO:0007669"/>
    <property type="project" value="TreeGrafter"/>
</dbReference>
<protein>
    <submittedName>
        <fullName evidence="8">Trafficking protein particle complex subunit, putative</fullName>
    </submittedName>
</protein>
<dbReference type="AlphaFoldDB" id="A0A0A1UF30"/>
<evidence type="ECO:0000313" key="9">
    <source>
        <dbReference type="Proteomes" id="UP000014680"/>
    </source>
</evidence>
<keyword evidence="4" id="KW-0813">Transport</keyword>
<comment type="similarity">
    <text evidence="3">Belongs to the TRAPP small subunits family. BET3 subfamily.</text>
</comment>
<keyword evidence="9" id="KW-1185">Reference proteome</keyword>
<accession>A0A0A1UF30</accession>
<reference evidence="8 9" key="1">
    <citation type="submission" date="2012-10" db="EMBL/GenBank/DDBJ databases">
        <authorList>
            <person name="Zafar N."/>
            <person name="Inman J."/>
            <person name="Hall N."/>
            <person name="Lorenzi H."/>
            <person name="Caler E."/>
        </authorList>
    </citation>
    <scope>NUCLEOTIDE SEQUENCE [LARGE SCALE GENOMIC DNA]</scope>
    <source>
        <strain evidence="8 9">IP1</strain>
    </source>
</reference>
<evidence type="ECO:0000256" key="7">
    <source>
        <dbReference type="ARBA" id="ARBA00023034"/>
    </source>
</evidence>
<dbReference type="OrthoDB" id="10254842at2759"/>
<name>A0A0A1UF30_ENTIV</name>
<dbReference type="Gene3D" id="3.30.1380.20">
    <property type="entry name" value="Trafficking protein particle complex subunit 3"/>
    <property type="match status" value="1"/>
</dbReference>
<dbReference type="KEGG" id="eiv:EIN_430120"/>
<dbReference type="VEuPathDB" id="AmoebaDB:EIN_430120"/>
<evidence type="ECO:0000256" key="2">
    <source>
        <dbReference type="ARBA" id="ARBA00004555"/>
    </source>
</evidence>
<evidence type="ECO:0000313" key="8">
    <source>
        <dbReference type="EMBL" id="ELP95216.1"/>
    </source>
</evidence>
<dbReference type="GO" id="GO:1990070">
    <property type="term" value="C:TRAPPI protein complex"/>
    <property type="evidence" value="ECO:0007669"/>
    <property type="project" value="TreeGrafter"/>
</dbReference>
<evidence type="ECO:0000256" key="4">
    <source>
        <dbReference type="ARBA" id="ARBA00022448"/>
    </source>
</evidence>
<dbReference type="GO" id="GO:0005783">
    <property type="term" value="C:endoplasmic reticulum"/>
    <property type="evidence" value="ECO:0007669"/>
    <property type="project" value="UniProtKB-SubCell"/>
</dbReference>
<dbReference type="PANTHER" id="PTHR20902">
    <property type="entry name" value="41-2 PROTEIN ANTIGEN-RELATED"/>
    <property type="match status" value="1"/>
</dbReference>
<dbReference type="SUPFAM" id="SSF111126">
    <property type="entry name" value="Ligand-binding domain in the NO signalling and Golgi transport"/>
    <property type="match status" value="1"/>
</dbReference>
<dbReference type="EMBL" id="KB206168">
    <property type="protein sequence ID" value="ELP95216.1"/>
    <property type="molecule type" value="Genomic_DNA"/>
</dbReference>
<dbReference type="RefSeq" id="XP_004261987.1">
    <property type="nucleotide sequence ID" value="XM_004261939.1"/>
</dbReference>
<proteinExistence type="inferred from homology"/>
<dbReference type="PANTHER" id="PTHR20902:SF0">
    <property type="entry name" value="TRAFFICKING PROTEIN PARTICLE COMPLEX SUBUNIT 5"/>
    <property type="match status" value="1"/>
</dbReference>
<evidence type="ECO:0000256" key="1">
    <source>
        <dbReference type="ARBA" id="ARBA00004240"/>
    </source>
</evidence>
<keyword evidence="6" id="KW-0931">ER-Golgi transport</keyword>
<sequence length="169" mass="19369">MSKNSDKGLTKTIPQVSLSAFSFLFGEYIHHEFHQENRITTTQFHDKLFDLGYNLGMRMTELISYKEKEGLRENTTDGVMNFLAKDMWRVVFGYQVNYGKVRDKANEFLITDKNLIITEYISYASDCNVYCVAFVAGIAQSCMDAADFKGTVTHGEDEDGPYLHIIFQL</sequence>
<dbReference type="OMA" id="VCLLNEY"/>
<comment type="subcellular location">
    <subcellularLocation>
        <location evidence="1">Endoplasmic reticulum</location>
    </subcellularLocation>
    <subcellularLocation>
        <location evidence="2">Golgi apparatus</location>
    </subcellularLocation>
</comment>
<dbReference type="GO" id="GO:0006888">
    <property type="term" value="P:endoplasmic reticulum to Golgi vesicle-mediated transport"/>
    <property type="evidence" value="ECO:0007669"/>
    <property type="project" value="TreeGrafter"/>
</dbReference>
<dbReference type="GeneID" id="14894131"/>
<dbReference type="Proteomes" id="UP000014680">
    <property type="component" value="Unassembled WGS sequence"/>
</dbReference>
<evidence type="ECO:0000256" key="6">
    <source>
        <dbReference type="ARBA" id="ARBA00022892"/>
    </source>
</evidence>
<organism evidence="8 9">
    <name type="scientific">Entamoeba invadens IP1</name>
    <dbReference type="NCBI Taxonomy" id="370355"/>
    <lineage>
        <taxon>Eukaryota</taxon>
        <taxon>Amoebozoa</taxon>
        <taxon>Evosea</taxon>
        <taxon>Archamoebae</taxon>
        <taxon>Mastigamoebida</taxon>
        <taxon>Entamoebidae</taxon>
        <taxon>Entamoeba</taxon>
    </lineage>
</organism>
<dbReference type="InterPro" id="IPR024096">
    <property type="entry name" value="NO_sig/Golgi_transp_ligand-bd"/>
</dbReference>
<keyword evidence="5" id="KW-0256">Endoplasmic reticulum</keyword>
<dbReference type="InterPro" id="IPR007194">
    <property type="entry name" value="TRAPP_component"/>
</dbReference>
<evidence type="ECO:0000256" key="5">
    <source>
        <dbReference type="ARBA" id="ARBA00022824"/>
    </source>
</evidence>
<gene>
    <name evidence="8" type="ORF">EIN_430120</name>
</gene>
<dbReference type="GO" id="GO:1990071">
    <property type="term" value="C:TRAPPII protein complex"/>
    <property type="evidence" value="ECO:0007669"/>
    <property type="project" value="TreeGrafter"/>
</dbReference>
<dbReference type="InterPro" id="IPR016696">
    <property type="entry name" value="TRAPP-I_su5"/>
</dbReference>
<dbReference type="Pfam" id="PF04051">
    <property type="entry name" value="TRAPP"/>
    <property type="match status" value="1"/>
</dbReference>
<evidence type="ECO:0000256" key="3">
    <source>
        <dbReference type="ARBA" id="ARBA00006218"/>
    </source>
</evidence>